<feature type="compositionally biased region" description="Low complexity" evidence="1">
    <location>
        <begin position="29"/>
        <end position="39"/>
    </location>
</feature>
<feature type="region of interest" description="Disordered" evidence="1">
    <location>
        <begin position="29"/>
        <end position="49"/>
    </location>
</feature>
<dbReference type="AlphaFoldDB" id="A0A1I2DWU6"/>
<gene>
    <name evidence="2" type="ORF">SAMN04488035_0766</name>
</gene>
<evidence type="ECO:0000256" key="1">
    <source>
        <dbReference type="SAM" id="MobiDB-lite"/>
    </source>
</evidence>
<dbReference type="Proteomes" id="UP000198520">
    <property type="component" value="Unassembled WGS sequence"/>
</dbReference>
<feature type="compositionally biased region" description="Basic residues" evidence="1">
    <location>
        <begin position="40"/>
        <end position="49"/>
    </location>
</feature>
<dbReference type="EMBL" id="FONZ01000001">
    <property type="protein sequence ID" value="SFE84721.1"/>
    <property type="molecule type" value="Genomic_DNA"/>
</dbReference>
<name>A0A1I2DWU6_9MICO</name>
<evidence type="ECO:0000313" key="2">
    <source>
        <dbReference type="EMBL" id="SFE84721.1"/>
    </source>
</evidence>
<protein>
    <submittedName>
        <fullName evidence="2">Uncharacterized protein</fullName>
    </submittedName>
</protein>
<proteinExistence type="predicted"/>
<sequence>MTHPLISYEIAVRTRREDLRANTFAQARNARPTRVAVPRRTTRLPRRTS</sequence>
<evidence type="ECO:0000313" key="3">
    <source>
        <dbReference type="Proteomes" id="UP000198520"/>
    </source>
</evidence>
<keyword evidence="3" id="KW-1185">Reference proteome</keyword>
<accession>A0A1I2DWU6</accession>
<dbReference type="STRING" id="285351.SAMN04488035_0766"/>
<reference evidence="3" key="1">
    <citation type="submission" date="2016-10" db="EMBL/GenBank/DDBJ databases">
        <authorList>
            <person name="Varghese N."/>
            <person name="Submissions S."/>
        </authorList>
    </citation>
    <scope>NUCLEOTIDE SEQUENCE [LARGE SCALE GENOMIC DNA]</scope>
    <source>
        <strain evidence="3">DSM 19083</strain>
    </source>
</reference>
<organism evidence="2 3">
    <name type="scientific">Flavimobilis marinus</name>
    <dbReference type="NCBI Taxonomy" id="285351"/>
    <lineage>
        <taxon>Bacteria</taxon>
        <taxon>Bacillati</taxon>
        <taxon>Actinomycetota</taxon>
        <taxon>Actinomycetes</taxon>
        <taxon>Micrococcales</taxon>
        <taxon>Jonesiaceae</taxon>
        <taxon>Flavimobilis</taxon>
    </lineage>
</organism>